<evidence type="ECO:0000256" key="1">
    <source>
        <dbReference type="ARBA" id="ARBA00022707"/>
    </source>
</evidence>
<dbReference type="GO" id="GO:1904293">
    <property type="term" value="P:negative regulation of ERAD pathway"/>
    <property type="evidence" value="ECO:0007669"/>
    <property type="project" value="TreeGrafter"/>
</dbReference>
<gene>
    <name evidence="5" type="primary">101895184</name>
    <name evidence="7" type="synonym">LOC101895184</name>
</gene>
<proteinExistence type="predicted"/>
<name>A0A1I8N4K1_MUSDO</name>
<keyword evidence="2" id="KW-0564">Palmitate</keyword>
<dbReference type="GO" id="GO:0005789">
    <property type="term" value="C:endoplasmic reticulum membrane"/>
    <property type="evidence" value="ECO:0007669"/>
    <property type="project" value="TreeGrafter"/>
</dbReference>
<keyword evidence="1" id="KW-0519">Myristate</keyword>
<feature type="compositionally biased region" description="Polar residues" evidence="4">
    <location>
        <begin position="8"/>
        <end position="19"/>
    </location>
</feature>
<dbReference type="InterPro" id="IPR055366">
    <property type="entry name" value="SVIP_metazoa"/>
</dbReference>
<evidence type="ECO:0000313" key="5">
    <source>
        <dbReference type="EnsemblMetazoa" id="MDOA011474-PA"/>
    </source>
</evidence>
<dbReference type="PANTHER" id="PTHR35269">
    <property type="entry name" value="SMALL VCP/P97-INTERACTING PROTEIN"/>
    <property type="match status" value="1"/>
</dbReference>
<dbReference type="GO" id="GO:0010508">
    <property type="term" value="P:positive regulation of autophagy"/>
    <property type="evidence" value="ECO:0007669"/>
    <property type="project" value="TreeGrafter"/>
</dbReference>
<dbReference type="Pfam" id="PF15811">
    <property type="entry name" value="SVIP"/>
    <property type="match status" value="1"/>
</dbReference>
<feature type="region of interest" description="Disordered" evidence="4">
    <location>
        <begin position="1"/>
        <end position="82"/>
    </location>
</feature>
<evidence type="ECO:0000313" key="6">
    <source>
        <dbReference type="Proteomes" id="UP001652621"/>
    </source>
</evidence>
<dbReference type="VEuPathDB" id="VectorBase:MDOMA2_001570"/>
<dbReference type="STRING" id="7370.A0A1I8N4K1"/>
<reference evidence="5" key="1">
    <citation type="submission" date="2020-05" db="UniProtKB">
        <authorList>
            <consortium name="EnsemblMetazoa"/>
        </authorList>
    </citation>
    <scope>IDENTIFICATION</scope>
    <source>
        <strain evidence="5">Aabys</strain>
    </source>
</reference>
<evidence type="ECO:0000256" key="4">
    <source>
        <dbReference type="SAM" id="MobiDB-lite"/>
    </source>
</evidence>
<dbReference type="OrthoDB" id="10066206at2759"/>
<keyword evidence="3" id="KW-0449">Lipoprotein</keyword>
<reference evidence="7" key="2">
    <citation type="submission" date="2025-04" db="UniProtKB">
        <authorList>
            <consortium name="RefSeq"/>
        </authorList>
    </citation>
    <scope>IDENTIFICATION</scope>
    <source>
        <strain evidence="7">Aabys</strain>
    </source>
</reference>
<protein>
    <submittedName>
        <fullName evidence="7">Small VCP/p97-interacting protein</fullName>
    </submittedName>
</protein>
<dbReference type="GO" id="GO:1904240">
    <property type="term" value="P:negative regulation of VCP-NPL4-UFD1 AAA ATPase complex assembly"/>
    <property type="evidence" value="ECO:0007669"/>
    <property type="project" value="TreeGrafter"/>
</dbReference>
<organism evidence="5">
    <name type="scientific">Musca domestica</name>
    <name type="common">House fly</name>
    <dbReference type="NCBI Taxonomy" id="7370"/>
    <lineage>
        <taxon>Eukaryota</taxon>
        <taxon>Metazoa</taxon>
        <taxon>Ecdysozoa</taxon>
        <taxon>Arthropoda</taxon>
        <taxon>Hexapoda</taxon>
        <taxon>Insecta</taxon>
        <taxon>Pterygota</taxon>
        <taxon>Neoptera</taxon>
        <taxon>Endopterygota</taxon>
        <taxon>Diptera</taxon>
        <taxon>Brachycera</taxon>
        <taxon>Muscomorpha</taxon>
        <taxon>Muscoidea</taxon>
        <taxon>Muscidae</taxon>
        <taxon>Musca</taxon>
    </lineage>
</organism>
<sequence length="82" mass="9506">MGGLCSSCFGSSAEESNLMPSPETRRKQQLEAAERRRIENESRGIKDPERVKRQQMRSEEIQRREEEAARTGGQPTLRWQQD</sequence>
<dbReference type="VEuPathDB" id="VectorBase:MDOA011474"/>
<evidence type="ECO:0000256" key="2">
    <source>
        <dbReference type="ARBA" id="ARBA00023139"/>
    </source>
</evidence>
<evidence type="ECO:0000313" key="7">
    <source>
        <dbReference type="RefSeq" id="XP_005178506.1"/>
    </source>
</evidence>
<dbReference type="AlphaFoldDB" id="A0A1I8N4K1"/>
<dbReference type="KEGG" id="mde:101895184"/>
<dbReference type="PANTHER" id="PTHR35269:SF1">
    <property type="entry name" value="SMALL VCP_P97-INTERACTING PROTEIN"/>
    <property type="match status" value="1"/>
</dbReference>
<keyword evidence="6" id="KW-1185">Reference proteome</keyword>
<dbReference type="RefSeq" id="XP_005178506.1">
    <property type="nucleotide sequence ID" value="XM_005178449.3"/>
</dbReference>
<dbReference type="Proteomes" id="UP001652621">
    <property type="component" value="Unplaced"/>
</dbReference>
<dbReference type="InterPro" id="IPR031632">
    <property type="entry name" value="SVIP"/>
</dbReference>
<feature type="compositionally biased region" description="Basic and acidic residues" evidence="4">
    <location>
        <begin position="23"/>
        <end position="69"/>
    </location>
</feature>
<dbReference type="eggNOG" id="ENOG502S844">
    <property type="taxonomic scope" value="Eukaryota"/>
</dbReference>
<dbReference type="EnsemblMetazoa" id="MDOA011474-RA">
    <property type="protein sequence ID" value="MDOA011474-PA"/>
    <property type="gene ID" value="MDOA011474"/>
</dbReference>
<feature type="compositionally biased region" description="Polar residues" evidence="4">
    <location>
        <begin position="73"/>
        <end position="82"/>
    </location>
</feature>
<dbReference type="GO" id="GO:1904153">
    <property type="term" value="P:negative regulation of retrograde protein transport, ER to cytosol"/>
    <property type="evidence" value="ECO:0007669"/>
    <property type="project" value="TreeGrafter"/>
</dbReference>
<accession>A0A1I8N4K1</accession>
<evidence type="ECO:0000256" key="3">
    <source>
        <dbReference type="ARBA" id="ARBA00023288"/>
    </source>
</evidence>